<keyword evidence="2 5" id="KW-0812">Transmembrane</keyword>
<keyword evidence="3 5" id="KW-1133">Transmembrane helix</keyword>
<evidence type="ECO:0000256" key="2">
    <source>
        <dbReference type="ARBA" id="ARBA00022692"/>
    </source>
</evidence>
<feature type="transmembrane region" description="Helical" evidence="5">
    <location>
        <begin position="156"/>
        <end position="180"/>
    </location>
</feature>
<organism evidence="7 8">
    <name type="scientific">Ambrosiozyma monospora</name>
    <name type="common">Yeast</name>
    <name type="synonym">Endomycopsis monosporus</name>
    <dbReference type="NCBI Taxonomy" id="43982"/>
    <lineage>
        <taxon>Eukaryota</taxon>
        <taxon>Fungi</taxon>
        <taxon>Dikarya</taxon>
        <taxon>Ascomycota</taxon>
        <taxon>Saccharomycotina</taxon>
        <taxon>Pichiomycetes</taxon>
        <taxon>Pichiales</taxon>
        <taxon>Pichiaceae</taxon>
        <taxon>Ambrosiozyma</taxon>
    </lineage>
</organism>
<evidence type="ECO:0000313" key="7">
    <source>
        <dbReference type="EMBL" id="GMG21754.1"/>
    </source>
</evidence>
<dbReference type="GO" id="GO:0007031">
    <property type="term" value="P:peroxisome organization"/>
    <property type="evidence" value="ECO:0007669"/>
    <property type="project" value="UniProtKB-ARBA"/>
</dbReference>
<name>A0A9W7DDY2_AMBMO</name>
<evidence type="ECO:0000259" key="6">
    <source>
        <dbReference type="Pfam" id="PF06398"/>
    </source>
</evidence>
<feature type="transmembrane region" description="Helical" evidence="5">
    <location>
        <begin position="566"/>
        <end position="587"/>
    </location>
</feature>
<dbReference type="PANTHER" id="PTHR28304:SF1">
    <property type="entry name" value="PEROXISOMAL MEMBRANE PROTEIN PEX28"/>
    <property type="match status" value="1"/>
</dbReference>
<dbReference type="InterPro" id="IPR052816">
    <property type="entry name" value="Peroxisomal_Membrane_PEX28-32"/>
</dbReference>
<reference evidence="7" key="1">
    <citation type="submission" date="2023-04" db="EMBL/GenBank/DDBJ databases">
        <title>Ambrosiozyma monospora NBRC 1965.</title>
        <authorList>
            <person name="Ichikawa N."/>
            <person name="Sato H."/>
            <person name="Tonouchi N."/>
        </authorList>
    </citation>
    <scope>NUCLEOTIDE SEQUENCE</scope>
    <source>
        <strain evidence="7">NBRC 1965</strain>
    </source>
</reference>
<dbReference type="EMBL" id="BSXU01000784">
    <property type="protein sequence ID" value="GMG21754.1"/>
    <property type="molecule type" value="Genomic_DNA"/>
</dbReference>
<keyword evidence="4 5" id="KW-0472">Membrane</keyword>
<evidence type="ECO:0000256" key="3">
    <source>
        <dbReference type="ARBA" id="ARBA00022989"/>
    </source>
</evidence>
<dbReference type="Pfam" id="PF06398">
    <property type="entry name" value="Pex24p"/>
    <property type="match status" value="2"/>
</dbReference>
<protein>
    <submittedName>
        <fullName evidence="7">Unnamed protein product</fullName>
    </submittedName>
</protein>
<accession>A0A9W7DDY2</accession>
<evidence type="ECO:0000256" key="1">
    <source>
        <dbReference type="ARBA" id="ARBA00004141"/>
    </source>
</evidence>
<gene>
    <name evidence="7" type="ORF">Amon01_000222700</name>
</gene>
<dbReference type="OrthoDB" id="74314at2759"/>
<dbReference type="Proteomes" id="UP001165063">
    <property type="component" value="Unassembled WGS sequence"/>
</dbReference>
<dbReference type="GO" id="GO:0005778">
    <property type="term" value="C:peroxisomal membrane"/>
    <property type="evidence" value="ECO:0007669"/>
    <property type="project" value="TreeGrafter"/>
</dbReference>
<feature type="transmembrane region" description="Helical" evidence="5">
    <location>
        <begin position="368"/>
        <end position="384"/>
    </location>
</feature>
<keyword evidence="8" id="KW-1185">Reference proteome</keyword>
<proteinExistence type="predicted"/>
<dbReference type="PANTHER" id="PTHR28304">
    <property type="entry name" value="PEROXISOMAL MEMBRANE PROTEIN PEX29"/>
    <property type="match status" value="1"/>
</dbReference>
<comment type="subcellular location">
    <subcellularLocation>
        <location evidence="1">Membrane</location>
        <topology evidence="1">Multi-pass membrane protein</topology>
    </subcellularLocation>
</comment>
<dbReference type="AlphaFoldDB" id="A0A9W7DDY2"/>
<dbReference type="InterPro" id="IPR010482">
    <property type="entry name" value="TECPR1-like_DysF"/>
</dbReference>
<feature type="domain" description="TECPR1-like DysF" evidence="6">
    <location>
        <begin position="106"/>
        <end position="555"/>
    </location>
</feature>
<evidence type="ECO:0000256" key="5">
    <source>
        <dbReference type="SAM" id="Phobius"/>
    </source>
</evidence>
<feature type="domain" description="TECPR1-like DysF" evidence="6">
    <location>
        <begin position="567"/>
        <end position="763"/>
    </location>
</feature>
<feature type="transmembrane region" description="Helical" evidence="5">
    <location>
        <begin position="346"/>
        <end position="362"/>
    </location>
</feature>
<comment type="caution">
    <text evidence="7">The sequence shown here is derived from an EMBL/GenBank/DDBJ whole genome shotgun (WGS) entry which is preliminary data.</text>
</comment>
<sequence length="774" mass="90700">MSSTLDGLSSKTFKTFKTEHFAGEAIKRIWDEKDKQIFKFLLEYLFRPPNDEDSPTSQNAQQQKKHILDRYMLRIANDAFSSSAPEVRKEIVELLYNPHRMNAPGLSLRRLFSNFNKLSGRITVLLRIHYYFMHVFSWESPSKTLTCLVLYTWGVWYPQLFLIYPIIAIIFTVIVPNYLLRHEINKPSFGNGQLTNNLRTMGDPLLLGFLAGRDRSERQQMWKKKPDFDALDMITDEELVNLDVADDALLDMMTADSHTAKIFQRVIILAAENQAKKKSDDPVNDAERQAIKEDENLKRSIAKLHWLINMKDLQNLTTDFIKFLALIEDKVEESCTFKDEKKTTRLFYALSAVIVFLLVIGPYIPWKFIFVVGMWLALLMIHPKRQECFDSLSKYSLQKYEQYSTQIDHDFHRIKRKLCSSESSITAIENHEAEESARILLSNLLAAYLKKLESVNQVFQVQRWHRGAYYDIGFSLSIYPTSLLGQHIDPNFVPGFVIDHPPQSIWRWFYSYKWEIDEDTLAWCVEQSNGENLLVKDDETWVYDRNAMFRRRRYVKKINRTHFQRLVTKVIFSVGFLFAITLSVFFLLGCLSFVELLWCGLSLIALFRSPVQRNLLISNIISKFTLIFESSNKNPAADIIIDEEILRKKVQIFEIQRFQRREPAGYYPLGFSTSPYTPSCPRRKQKKKPETTGDLTLVRPPSSHWRFFDESQWEVDQNYSEWWCSELDFRGHEVDLPFAGDAQGGWIYDRDGGAAYRRRRLTRMVIRSRRGILC</sequence>
<evidence type="ECO:0000256" key="4">
    <source>
        <dbReference type="ARBA" id="ARBA00023136"/>
    </source>
</evidence>
<evidence type="ECO:0000313" key="8">
    <source>
        <dbReference type="Proteomes" id="UP001165063"/>
    </source>
</evidence>